<dbReference type="EMBL" id="PQIB02000016">
    <property type="protein sequence ID" value="RLM61109.1"/>
    <property type="molecule type" value="Genomic_DNA"/>
</dbReference>
<sequence length="112" mass="12713">MWNPIKKTLKKISSTSSSRHSQSSASSRDNMSVDSSRRTCVSQKDTTPVVPRNRIRICISVLTMGHLMREGPANSLFMCYPGYDKEVELPCPRVSLYLVKRLTLQMEKEPAH</sequence>
<accession>A0A3L6PPM0</accession>
<feature type="compositionally biased region" description="Polar residues" evidence="1">
    <location>
        <begin position="28"/>
        <end position="46"/>
    </location>
</feature>
<name>A0A3L6PPM0_PANMI</name>
<organism evidence="2 3">
    <name type="scientific">Panicum miliaceum</name>
    <name type="common">Proso millet</name>
    <name type="synonym">Broomcorn millet</name>
    <dbReference type="NCBI Taxonomy" id="4540"/>
    <lineage>
        <taxon>Eukaryota</taxon>
        <taxon>Viridiplantae</taxon>
        <taxon>Streptophyta</taxon>
        <taxon>Embryophyta</taxon>
        <taxon>Tracheophyta</taxon>
        <taxon>Spermatophyta</taxon>
        <taxon>Magnoliopsida</taxon>
        <taxon>Liliopsida</taxon>
        <taxon>Poales</taxon>
        <taxon>Poaceae</taxon>
        <taxon>PACMAD clade</taxon>
        <taxon>Panicoideae</taxon>
        <taxon>Panicodae</taxon>
        <taxon>Paniceae</taxon>
        <taxon>Panicinae</taxon>
        <taxon>Panicum</taxon>
        <taxon>Panicum sect. Panicum</taxon>
    </lineage>
</organism>
<gene>
    <name evidence="2" type="ORF">C2845_PM14G07190</name>
</gene>
<feature type="compositionally biased region" description="Low complexity" evidence="1">
    <location>
        <begin position="13"/>
        <end position="27"/>
    </location>
</feature>
<protein>
    <submittedName>
        <fullName evidence="2">Uncharacterized protein</fullName>
    </submittedName>
</protein>
<dbReference type="AlphaFoldDB" id="A0A3L6PPM0"/>
<evidence type="ECO:0000313" key="3">
    <source>
        <dbReference type="Proteomes" id="UP000275267"/>
    </source>
</evidence>
<evidence type="ECO:0000256" key="1">
    <source>
        <dbReference type="SAM" id="MobiDB-lite"/>
    </source>
</evidence>
<keyword evidence="3" id="KW-1185">Reference proteome</keyword>
<feature type="region of interest" description="Disordered" evidence="1">
    <location>
        <begin position="1"/>
        <end position="47"/>
    </location>
</feature>
<dbReference type="Proteomes" id="UP000275267">
    <property type="component" value="Unassembled WGS sequence"/>
</dbReference>
<evidence type="ECO:0000313" key="2">
    <source>
        <dbReference type="EMBL" id="RLM61109.1"/>
    </source>
</evidence>
<comment type="caution">
    <text evidence="2">The sequence shown here is derived from an EMBL/GenBank/DDBJ whole genome shotgun (WGS) entry which is preliminary data.</text>
</comment>
<reference evidence="3" key="1">
    <citation type="journal article" date="2019" name="Nat. Commun.">
        <title>The genome of broomcorn millet.</title>
        <authorList>
            <person name="Zou C."/>
            <person name="Miki D."/>
            <person name="Li D."/>
            <person name="Tang Q."/>
            <person name="Xiao L."/>
            <person name="Rajput S."/>
            <person name="Deng P."/>
            <person name="Jia W."/>
            <person name="Huang R."/>
            <person name="Zhang M."/>
            <person name="Sun Y."/>
            <person name="Hu J."/>
            <person name="Fu X."/>
            <person name="Schnable P.S."/>
            <person name="Li F."/>
            <person name="Zhang H."/>
            <person name="Feng B."/>
            <person name="Zhu X."/>
            <person name="Liu R."/>
            <person name="Schnable J.C."/>
            <person name="Zhu J.-K."/>
            <person name="Zhang H."/>
        </authorList>
    </citation>
    <scope>NUCLEOTIDE SEQUENCE [LARGE SCALE GENOMIC DNA]</scope>
</reference>
<proteinExistence type="predicted"/>